<evidence type="ECO:0000313" key="4">
    <source>
        <dbReference type="EMBL" id="HIV85642.1"/>
    </source>
</evidence>
<reference evidence="4" key="1">
    <citation type="journal article" date="2021" name="PeerJ">
        <title>Extensive microbial diversity within the chicken gut microbiome revealed by metagenomics and culture.</title>
        <authorList>
            <person name="Gilroy R."/>
            <person name="Ravi A."/>
            <person name="Getino M."/>
            <person name="Pursley I."/>
            <person name="Horton D.L."/>
            <person name="Alikhan N.F."/>
            <person name="Baker D."/>
            <person name="Gharbi K."/>
            <person name="Hall N."/>
            <person name="Watson M."/>
            <person name="Adriaenssens E.M."/>
            <person name="Foster-Nyarko E."/>
            <person name="Jarju S."/>
            <person name="Secka A."/>
            <person name="Antonio M."/>
            <person name="Oren A."/>
            <person name="Chaudhuri R.R."/>
            <person name="La Ragione R."/>
            <person name="Hildebrand F."/>
            <person name="Pallen M.J."/>
        </authorList>
    </citation>
    <scope>NUCLEOTIDE SEQUENCE</scope>
    <source>
        <strain evidence="4">5790</strain>
    </source>
</reference>
<dbReference type="Proteomes" id="UP000824162">
    <property type="component" value="Unassembled WGS sequence"/>
</dbReference>
<organism evidence="4 5">
    <name type="scientific">Candidatus Monoglobus merdigallinarum</name>
    <dbReference type="NCBI Taxonomy" id="2838698"/>
    <lineage>
        <taxon>Bacteria</taxon>
        <taxon>Bacillati</taxon>
        <taxon>Bacillota</taxon>
        <taxon>Clostridia</taxon>
        <taxon>Monoglobales</taxon>
        <taxon>Monoglobaceae</taxon>
        <taxon>Monoglobus</taxon>
    </lineage>
</organism>
<dbReference type="Gene3D" id="1.10.10.10">
    <property type="entry name" value="Winged helix-like DNA-binding domain superfamily/Winged helix DNA-binding domain"/>
    <property type="match status" value="1"/>
</dbReference>
<sequence>MNNNDELDKNVKIALLFDFYRNMLTERQAESVDLYYNEDLSLSEIGAHMGITRQGVRDNIKRAENILYETEERLGLAARFLCIKSDLDRIDSIIRDIESSPDIKELSSGVKHKINDILMIIHEINGIEA</sequence>
<evidence type="ECO:0000256" key="2">
    <source>
        <dbReference type="ARBA" id="ARBA00024764"/>
    </source>
</evidence>
<proteinExistence type="inferred from homology"/>
<dbReference type="InterPro" id="IPR054831">
    <property type="entry name" value="UPF0122_fam_protein"/>
</dbReference>
<reference evidence="4" key="2">
    <citation type="submission" date="2021-04" db="EMBL/GenBank/DDBJ databases">
        <authorList>
            <person name="Gilroy R."/>
        </authorList>
    </citation>
    <scope>NUCLEOTIDE SEQUENCE</scope>
    <source>
        <strain evidence="4">5790</strain>
    </source>
</reference>
<dbReference type="InterPro" id="IPR007394">
    <property type="entry name" value="UPF0122"/>
</dbReference>
<comment type="similarity">
    <text evidence="1 3">Belongs to the UPF0122 family.</text>
</comment>
<name>A0A9D1PPQ5_9FIRM</name>
<dbReference type="AlphaFoldDB" id="A0A9D1PPQ5"/>
<dbReference type="EMBL" id="DXIJ01000046">
    <property type="protein sequence ID" value="HIV85642.1"/>
    <property type="molecule type" value="Genomic_DNA"/>
</dbReference>
<protein>
    <recommendedName>
        <fullName evidence="3">UPF0122 protein H9900_02395</fullName>
    </recommendedName>
</protein>
<accession>A0A9D1PPQ5</accession>
<dbReference type="GO" id="GO:0003677">
    <property type="term" value="F:DNA binding"/>
    <property type="evidence" value="ECO:0007669"/>
    <property type="project" value="UniProtKB-KW"/>
</dbReference>
<keyword evidence="4" id="KW-0238">DNA-binding</keyword>
<dbReference type="SUPFAM" id="SSF88659">
    <property type="entry name" value="Sigma3 and sigma4 domains of RNA polymerase sigma factors"/>
    <property type="match status" value="1"/>
</dbReference>
<dbReference type="HAMAP" id="MF_00245">
    <property type="entry name" value="UPF0122"/>
    <property type="match status" value="1"/>
</dbReference>
<dbReference type="PANTHER" id="PTHR40083">
    <property type="entry name" value="UPF0122 PROTEIN CBO2450/CLC_2298"/>
    <property type="match status" value="1"/>
</dbReference>
<comment type="caution">
    <text evidence="4">The sequence shown here is derived from an EMBL/GenBank/DDBJ whole genome shotgun (WGS) entry which is preliminary data.</text>
</comment>
<evidence type="ECO:0000256" key="3">
    <source>
        <dbReference type="HAMAP-Rule" id="MF_00245"/>
    </source>
</evidence>
<evidence type="ECO:0000256" key="1">
    <source>
        <dbReference type="ARBA" id="ARBA00008720"/>
    </source>
</evidence>
<dbReference type="InterPro" id="IPR036388">
    <property type="entry name" value="WH-like_DNA-bd_sf"/>
</dbReference>
<dbReference type="NCBIfam" id="NF045758">
    <property type="entry name" value="YlxM"/>
    <property type="match status" value="1"/>
</dbReference>
<dbReference type="Pfam" id="PF04297">
    <property type="entry name" value="UPF0122"/>
    <property type="match status" value="1"/>
</dbReference>
<evidence type="ECO:0000313" key="5">
    <source>
        <dbReference type="Proteomes" id="UP000824162"/>
    </source>
</evidence>
<dbReference type="PANTHER" id="PTHR40083:SF1">
    <property type="entry name" value="UPF0122 PROTEIN YLXM"/>
    <property type="match status" value="1"/>
</dbReference>
<comment type="function">
    <text evidence="2 3">Might take part in the signal recognition particle (SRP) pathway. This is inferred from the conservation of its genetic proximity to ftsY/ffh. May be a regulatory protein.</text>
</comment>
<dbReference type="InterPro" id="IPR013324">
    <property type="entry name" value="RNA_pol_sigma_r3/r4-like"/>
</dbReference>
<gene>
    <name evidence="4" type="ORF">H9900_02395</name>
</gene>